<keyword evidence="2" id="KW-1185">Reference proteome</keyword>
<dbReference type="Gene3D" id="3.30.160.250">
    <property type="match status" value="1"/>
</dbReference>
<dbReference type="Pfam" id="PF15919">
    <property type="entry name" value="HicB_lk_antitox"/>
    <property type="match status" value="1"/>
</dbReference>
<dbReference type="PANTHER" id="PTHR34504:SF2">
    <property type="entry name" value="UPF0150 PROTEIN SSL0259"/>
    <property type="match status" value="1"/>
</dbReference>
<name>A0A6V8P541_9ACTN</name>
<proteinExistence type="predicted"/>
<reference evidence="1 2" key="1">
    <citation type="journal article" date="2020" name="Front. Microbiol.">
        <title>Single-cell genomics of novel Actinobacteria with the Wood-Ljungdahl pathway discovered in a serpentinizing system.</title>
        <authorList>
            <person name="Merino N."/>
            <person name="Kawai M."/>
            <person name="Boyd E.S."/>
            <person name="Colman D.R."/>
            <person name="McGlynn S.E."/>
            <person name="Nealson K.H."/>
            <person name="Kurokawa K."/>
            <person name="Hongoh Y."/>
        </authorList>
    </citation>
    <scope>NUCLEOTIDE SEQUENCE [LARGE SCALE GENOMIC DNA]</scope>
    <source>
        <strain evidence="1 2">S33</strain>
    </source>
</reference>
<comment type="caution">
    <text evidence="1">The sequence shown here is derived from an EMBL/GenBank/DDBJ whole genome shotgun (WGS) entry which is preliminary data.</text>
</comment>
<dbReference type="InterPro" id="IPR035069">
    <property type="entry name" value="TTHA1013/TTHA0281-like"/>
</dbReference>
<dbReference type="PROSITE" id="PS51257">
    <property type="entry name" value="PROKAR_LIPOPROTEIN"/>
    <property type="match status" value="1"/>
</dbReference>
<dbReference type="PANTHER" id="PTHR34504">
    <property type="entry name" value="ANTITOXIN HICB"/>
    <property type="match status" value="1"/>
</dbReference>
<gene>
    <name evidence="1" type="ORF">HKBW3S33_00856</name>
</gene>
<dbReference type="InterPro" id="IPR031807">
    <property type="entry name" value="HicB-like"/>
</dbReference>
<protein>
    <submittedName>
        <fullName evidence="1">Uncharacterized protein</fullName>
    </submittedName>
</protein>
<dbReference type="Proteomes" id="UP000591948">
    <property type="component" value="Unassembled WGS sequence"/>
</dbReference>
<dbReference type="InterPro" id="IPR051404">
    <property type="entry name" value="TA_system_antitoxin"/>
</dbReference>
<dbReference type="EMBL" id="BLRY01000036">
    <property type="protein sequence ID" value="GFP27443.1"/>
    <property type="molecule type" value="Genomic_DNA"/>
</dbReference>
<dbReference type="SUPFAM" id="SSF143100">
    <property type="entry name" value="TTHA1013/TTHA0281-like"/>
    <property type="match status" value="1"/>
</dbReference>
<evidence type="ECO:0000313" key="1">
    <source>
        <dbReference type="EMBL" id="GFP27443.1"/>
    </source>
</evidence>
<sequence>MPDYRLTVVVERDEDGLYVASVALLQGCYTQGETYEEALENIKDAIRLHIEARQALGEPVPIEVVESMYLLP</sequence>
<evidence type="ECO:0000313" key="2">
    <source>
        <dbReference type="Proteomes" id="UP000591948"/>
    </source>
</evidence>
<organism evidence="1 2">
    <name type="scientific">Candidatus Hakubella thermalkaliphila</name>
    <dbReference type="NCBI Taxonomy" id="2754717"/>
    <lineage>
        <taxon>Bacteria</taxon>
        <taxon>Bacillati</taxon>
        <taxon>Actinomycetota</taxon>
        <taxon>Actinomycetota incertae sedis</taxon>
        <taxon>Candidatus Hakubellales</taxon>
        <taxon>Candidatus Hakubellaceae</taxon>
        <taxon>Candidatus Hakubella</taxon>
    </lineage>
</organism>
<accession>A0A6V8P541</accession>